<dbReference type="AlphaFoldDB" id="A0A5B7K2H7"/>
<feature type="region of interest" description="Disordered" evidence="1">
    <location>
        <begin position="1"/>
        <end position="28"/>
    </location>
</feature>
<name>A0A5B7K2H7_PORTR</name>
<organism evidence="2 3">
    <name type="scientific">Portunus trituberculatus</name>
    <name type="common">Swimming crab</name>
    <name type="synonym">Neptunus trituberculatus</name>
    <dbReference type="NCBI Taxonomy" id="210409"/>
    <lineage>
        <taxon>Eukaryota</taxon>
        <taxon>Metazoa</taxon>
        <taxon>Ecdysozoa</taxon>
        <taxon>Arthropoda</taxon>
        <taxon>Crustacea</taxon>
        <taxon>Multicrustacea</taxon>
        <taxon>Malacostraca</taxon>
        <taxon>Eumalacostraca</taxon>
        <taxon>Eucarida</taxon>
        <taxon>Decapoda</taxon>
        <taxon>Pleocyemata</taxon>
        <taxon>Brachyura</taxon>
        <taxon>Eubrachyura</taxon>
        <taxon>Portunoidea</taxon>
        <taxon>Portunidae</taxon>
        <taxon>Portuninae</taxon>
        <taxon>Portunus</taxon>
    </lineage>
</organism>
<dbReference type="Proteomes" id="UP000324222">
    <property type="component" value="Unassembled WGS sequence"/>
</dbReference>
<sequence>MCSVQLHAAASARAATPTGGTQPPTNTMYQYPLTDGGTGPRVALGRWYKDEPVAVADCTLWWWGVRRQEVTVCVCVCESEHLYLSATYHL</sequence>
<comment type="caution">
    <text evidence="2">The sequence shown here is derived from an EMBL/GenBank/DDBJ whole genome shotgun (WGS) entry which is preliminary data.</text>
</comment>
<reference evidence="2 3" key="1">
    <citation type="submission" date="2019-05" db="EMBL/GenBank/DDBJ databases">
        <title>Another draft genome of Portunus trituberculatus and its Hox gene families provides insights of decapod evolution.</title>
        <authorList>
            <person name="Jeong J.-H."/>
            <person name="Song I."/>
            <person name="Kim S."/>
            <person name="Choi T."/>
            <person name="Kim D."/>
            <person name="Ryu S."/>
            <person name="Kim W."/>
        </authorList>
    </citation>
    <scope>NUCLEOTIDE SEQUENCE [LARGE SCALE GENOMIC DNA]</scope>
    <source>
        <tissue evidence="2">Muscle</tissue>
    </source>
</reference>
<feature type="compositionally biased region" description="Low complexity" evidence="1">
    <location>
        <begin position="8"/>
        <end position="27"/>
    </location>
</feature>
<proteinExistence type="predicted"/>
<accession>A0A5B7K2H7</accession>
<evidence type="ECO:0000313" key="3">
    <source>
        <dbReference type="Proteomes" id="UP000324222"/>
    </source>
</evidence>
<evidence type="ECO:0000256" key="1">
    <source>
        <dbReference type="SAM" id="MobiDB-lite"/>
    </source>
</evidence>
<keyword evidence="3" id="KW-1185">Reference proteome</keyword>
<gene>
    <name evidence="2" type="ORF">E2C01_100236</name>
</gene>
<evidence type="ECO:0000313" key="2">
    <source>
        <dbReference type="EMBL" id="MPD04542.1"/>
    </source>
</evidence>
<protein>
    <submittedName>
        <fullName evidence="2">Uncharacterized protein</fullName>
    </submittedName>
</protein>
<dbReference type="EMBL" id="VSRR010141532">
    <property type="protein sequence ID" value="MPD04542.1"/>
    <property type="molecule type" value="Genomic_DNA"/>
</dbReference>